<comment type="catalytic activity">
    <reaction evidence="16">
        <text>L-glutamate + ATP = L-glutamyl 5-phosphate + ADP</text>
        <dbReference type="Rhea" id="RHEA:14877"/>
        <dbReference type="ChEBI" id="CHEBI:29985"/>
        <dbReference type="ChEBI" id="CHEBI:30616"/>
        <dbReference type="ChEBI" id="CHEBI:58274"/>
        <dbReference type="ChEBI" id="CHEBI:456216"/>
        <dbReference type="EC" id="2.7.2.11"/>
    </reaction>
</comment>
<dbReference type="GO" id="GO:0004350">
    <property type="term" value="F:glutamate-5-semialdehyde dehydrogenase activity"/>
    <property type="evidence" value="ECO:0007669"/>
    <property type="project" value="UniProtKB-EC"/>
</dbReference>
<evidence type="ECO:0000259" key="18">
    <source>
        <dbReference type="Pfam" id="PF00696"/>
    </source>
</evidence>
<dbReference type="InterPro" id="IPR005766">
    <property type="entry name" value="P5_carboxy_syn"/>
</dbReference>
<dbReference type="PRINTS" id="PR00474">
    <property type="entry name" value="GLU5KINASE"/>
</dbReference>
<dbReference type="InterPro" id="IPR036393">
    <property type="entry name" value="AceGlu_kinase-like_sf"/>
</dbReference>
<dbReference type="GO" id="GO:0005739">
    <property type="term" value="C:mitochondrion"/>
    <property type="evidence" value="ECO:0007669"/>
    <property type="project" value="TreeGrafter"/>
</dbReference>
<dbReference type="PANTHER" id="PTHR11063">
    <property type="entry name" value="GLUTAMATE SEMIALDEHYDE DEHYDROGENASE"/>
    <property type="match status" value="1"/>
</dbReference>
<dbReference type="Proteomes" id="UP000694388">
    <property type="component" value="Unplaced"/>
</dbReference>
<evidence type="ECO:0000256" key="5">
    <source>
        <dbReference type="ARBA" id="ARBA00022490"/>
    </source>
</evidence>
<keyword evidence="6" id="KW-0028">Amino-acid biosynthesis</keyword>
<dbReference type="InterPro" id="IPR015590">
    <property type="entry name" value="Aldehyde_DH_dom"/>
</dbReference>
<dbReference type="InterPro" id="IPR001057">
    <property type="entry name" value="Glu/AcGlu_kinase"/>
</dbReference>
<keyword evidence="13" id="KW-0560">Oxidoreductase</keyword>
<organism evidence="19 20">
    <name type="scientific">Eptatretus burgeri</name>
    <name type="common">Inshore hagfish</name>
    <dbReference type="NCBI Taxonomy" id="7764"/>
    <lineage>
        <taxon>Eukaryota</taxon>
        <taxon>Metazoa</taxon>
        <taxon>Chordata</taxon>
        <taxon>Craniata</taxon>
        <taxon>Vertebrata</taxon>
        <taxon>Cyclostomata</taxon>
        <taxon>Myxini</taxon>
        <taxon>Myxiniformes</taxon>
        <taxon>Myxinidae</taxon>
        <taxon>Eptatretinae</taxon>
        <taxon>Eptatretus</taxon>
    </lineage>
</organism>
<dbReference type="Gene3D" id="3.40.605.10">
    <property type="entry name" value="Aldehyde Dehydrogenase, Chain A, domain 1"/>
    <property type="match status" value="1"/>
</dbReference>
<dbReference type="PANTHER" id="PTHR11063:SF8">
    <property type="entry name" value="DELTA-1-PYRROLINE-5-CARBOXYLATE SYNTHASE"/>
    <property type="match status" value="1"/>
</dbReference>
<dbReference type="UniPathway" id="UPA00098">
    <property type="reaction ID" value="UER00359"/>
</dbReference>
<keyword evidence="7" id="KW-0641">Proline biosynthesis</keyword>
<evidence type="ECO:0000313" key="19">
    <source>
        <dbReference type="Ensembl" id="ENSEBUP00000000520.1"/>
    </source>
</evidence>
<name>A0A8C4N0B4_EPTBU</name>
<evidence type="ECO:0000256" key="6">
    <source>
        <dbReference type="ARBA" id="ARBA00022605"/>
    </source>
</evidence>
<dbReference type="InterPro" id="IPR016162">
    <property type="entry name" value="Ald_DH_N"/>
</dbReference>
<dbReference type="InterPro" id="IPR016161">
    <property type="entry name" value="Ald_DH/histidinol_DH"/>
</dbReference>
<comment type="pathway">
    <text evidence="1">Amino-acid biosynthesis; L-proline biosynthesis; L-glutamate 5-semialdehyde from L-glutamate: step 2/2.</text>
</comment>
<evidence type="ECO:0000256" key="15">
    <source>
        <dbReference type="ARBA" id="ARBA00049024"/>
    </source>
</evidence>
<comment type="pathway">
    <text evidence="2">Amino-acid biosynthesis; L-proline biosynthesis; L-glutamate 5-semialdehyde from L-glutamate: step 1/2.</text>
</comment>
<evidence type="ECO:0000256" key="11">
    <source>
        <dbReference type="ARBA" id="ARBA00022840"/>
    </source>
</evidence>
<dbReference type="NCBIfam" id="TIGR01092">
    <property type="entry name" value="P5CS"/>
    <property type="match status" value="1"/>
</dbReference>
<dbReference type="Gene3D" id="3.40.1160.10">
    <property type="entry name" value="Acetylglutamate kinase-like"/>
    <property type="match status" value="1"/>
</dbReference>
<keyword evidence="20" id="KW-1185">Reference proteome</keyword>
<keyword evidence="11" id="KW-0067">ATP-binding</keyword>
<dbReference type="Ensembl" id="ENSEBUT00000000819.1">
    <property type="protein sequence ID" value="ENSEBUP00000000520.1"/>
    <property type="gene ID" value="ENSEBUG00000000651.1"/>
</dbReference>
<evidence type="ECO:0000256" key="16">
    <source>
        <dbReference type="ARBA" id="ARBA00049141"/>
    </source>
</evidence>
<keyword evidence="5" id="KW-0963">Cytoplasm</keyword>
<evidence type="ECO:0000256" key="14">
    <source>
        <dbReference type="ARBA" id="ARBA00023268"/>
    </source>
</evidence>
<dbReference type="InterPro" id="IPR001048">
    <property type="entry name" value="Asp/Glu/Uridylate_kinase"/>
</dbReference>
<dbReference type="NCBIfam" id="NF001221">
    <property type="entry name" value="PRK00197.1"/>
    <property type="match status" value="1"/>
</dbReference>
<comment type="catalytic activity">
    <reaction evidence="15">
        <text>L-glutamate 5-semialdehyde + phosphate + NADP(+) = L-glutamyl 5-phosphate + NADPH + H(+)</text>
        <dbReference type="Rhea" id="RHEA:19541"/>
        <dbReference type="ChEBI" id="CHEBI:15378"/>
        <dbReference type="ChEBI" id="CHEBI:43474"/>
        <dbReference type="ChEBI" id="CHEBI:57783"/>
        <dbReference type="ChEBI" id="CHEBI:58066"/>
        <dbReference type="ChEBI" id="CHEBI:58274"/>
        <dbReference type="ChEBI" id="CHEBI:58349"/>
        <dbReference type="EC" id="1.2.1.41"/>
    </reaction>
</comment>
<evidence type="ECO:0000259" key="17">
    <source>
        <dbReference type="Pfam" id="PF00171"/>
    </source>
</evidence>
<keyword evidence="9" id="KW-0547">Nucleotide-binding</keyword>
<dbReference type="Pfam" id="PF00171">
    <property type="entry name" value="Aldedh"/>
    <property type="match status" value="1"/>
</dbReference>
<dbReference type="InterPro" id="IPR019797">
    <property type="entry name" value="Glutamate_5-kinase_CS"/>
</dbReference>
<dbReference type="GO" id="GO:0055129">
    <property type="term" value="P:L-proline biosynthetic process"/>
    <property type="evidence" value="ECO:0007669"/>
    <property type="project" value="UniProtKB-UniPathway"/>
</dbReference>
<dbReference type="Gene3D" id="3.40.309.10">
    <property type="entry name" value="Aldehyde Dehydrogenase, Chain A, domain 2"/>
    <property type="match status" value="1"/>
</dbReference>
<feature type="domain" description="Aldehyde dehydrogenase" evidence="17">
    <location>
        <begin position="263"/>
        <end position="567"/>
    </location>
</feature>
<dbReference type="SUPFAM" id="SSF53720">
    <property type="entry name" value="ALDH-like"/>
    <property type="match status" value="1"/>
</dbReference>
<dbReference type="InterPro" id="IPR000965">
    <property type="entry name" value="GPR_dom"/>
</dbReference>
<evidence type="ECO:0000256" key="12">
    <source>
        <dbReference type="ARBA" id="ARBA00022857"/>
    </source>
</evidence>
<evidence type="ECO:0000256" key="7">
    <source>
        <dbReference type="ARBA" id="ARBA00022650"/>
    </source>
</evidence>
<proteinExistence type="inferred from homology"/>
<keyword evidence="10" id="KW-0418">Kinase</keyword>
<dbReference type="GO" id="GO:0004349">
    <property type="term" value="F:glutamate 5-kinase activity"/>
    <property type="evidence" value="ECO:0007669"/>
    <property type="project" value="UniProtKB-EC"/>
</dbReference>
<comment type="similarity">
    <text evidence="4">In the N-terminal section; belongs to the glutamate 5-kinase family.</text>
</comment>
<comment type="similarity">
    <text evidence="3">In the C-terminal section; belongs to the gamma-glutamyl phosphate reductase family.</text>
</comment>
<evidence type="ECO:0000256" key="2">
    <source>
        <dbReference type="ARBA" id="ARBA00005185"/>
    </source>
</evidence>
<dbReference type="InterPro" id="IPR020593">
    <property type="entry name" value="G-glutamylP_reductase_CS"/>
</dbReference>
<dbReference type="Pfam" id="PF00696">
    <property type="entry name" value="AA_kinase"/>
    <property type="match status" value="1"/>
</dbReference>
<dbReference type="GeneTree" id="ENSGT00500000044903"/>
<evidence type="ECO:0000256" key="10">
    <source>
        <dbReference type="ARBA" id="ARBA00022777"/>
    </source>
</evidence>
<evidence type="ECO:0000256" key="13">
    <source>
        <dbReference type="ARBA" id="ARBA00023002"/>
    </source>
</evidence>
<evidence type="ECO:0000256" key="4">
    <source>
        <dbReference type="ARBA" id="ARBA00009302"/>
    </source>
</evidence>
<sequence>MCIIVQIAELQSQGCEMLLVTSGAVAFGRQRLRHEVLLSQSVRQALHSTTPLDSSLALLEGRACAAAGQSGLMALYEAMFSQYSICSAQILVTNMDFNDEQKRRNLAGTLSELLRMNIVPIVNANDAVAPPDDKRREQHGEINIQDNDTLAARLAVEMRADLLLLLSNVDGLFDCPPGSAEAKLIHTFYPGDQDAIAFGGKSSVGLGGMESKVKAALLALQCGTAVVIANGTDPKLTGRVLADVYGGKRVGTFFSHVKQQGPSVEEQAETAREAGRALASLQPEQRVEILCRLAELLTERQETILGANKQDLEQARASGLDASLCDRLAINPSKLSALAVGLRQLASSAGNALGKALKRMRLAPGLILEHVTVPIGLLLVIFESRPDCLPQVAGLAIASGNGVLLKGGSEAMLSNAALMSIVQEALSLHDISNAAQMVNSREDVAAVCQLVDLAIPRGSSALVRSVAKAAGTVPVLGHSEGICHVYVDEHACMDMALKIVRDSKCDYPAACNAMESLLIHRALLRSPSFEQLVDMLHSENVQIRAGPRLSKELAFGPTTAANLRTEYGGLVCTLEVVDNVCAAVSHIHHYGSGHTDTIVTEDGLFAHFSCNFFVEHPTLRKQPSNTHSKVNYHPTVYIPKEVCVVGLFVCLTSVHS</sequence>
<dbReference type="PROSITE" id="PS01223">
    <property type="entry name" value="PROA"/>
    <property type="match status" value="1"/>
</dbReference>
<feature type="domain" description="Aspartate/glutamate/uridylate kinase" evidence="18">
    <location>
        <begin position="6"/>
        <end position="230"/>
    </location>
</feature>
<dbReference type="FunFam" id="3.40.1160.10:FF:000006">
    <property type="entry name" value="Glutamate 5-kinase"/>
    <property type="match status" value="1"/>
</dbReference>
<dbReference type="PIRSF" id="PIRSF036429">
    <property type="entry name" value="P5C_syn"/>
    <property type="match status" value="1"/>
</dbReference>
<evidence type="ECO:0000313" key="20">
    <source>
        <dbReference type="Proteomes" id="UP000694388"/>
    </source>
</evidence>
<accession>A0A8C4N0B4</accession>
<reference evidence="19" key="2">
    <citation type="submission" date="2025-09" db="UniProtKB">
        <authorList>
            <consortium name="Ensembl"/>
        </authorList>
    </citation>
    <scope>IDENTIFICATION</scope>
</reference>
<keyword evidence="8" id="KW-0808">Transferase</keyword>
<keyword evidence="12" id="KW-0521">NADP</keyword>
<dbReference type="GO" id="GO:0005524">
    <property type="term" value="F:ATP binding"/>
    <property type="evidence" value="ECO:0007669"/>
    <property type="project" value="UniProtKB-KW"/>
</dbReference>
<dbReference type="SUPFAM" id="SSF53633">
    <property type="entry name" value="Carbamate kinase-like"/>
    <property type="match status" value="1"/>
</dbReference>
<protein>
    <submittedName>
        <fullName evidence="19">Aldehyde dehydrogenase 18 family, member A1</fullName>
    </submittedName>
</protein>
<dbReference type="AlphaFoldDB" id="A0A8C4N0B4"/>
<keyword evidence="14" id="KW-0511">Multifunctional enzyme</keyword>
<dbReference type="InterPro" id="IPR016163">
    <property type="entry name" value="Ald_DH_C"/>
</dbReference>
<dbReference type="CDD" id="cd07079">
    <property type="entry name" value="ALDH_F18-19_ProA-GPR"/>
    <property type="match status" value="1"/>
</dbReference>
<evidence type="ECO:0000256" key="1">
    <source>
        <dbReference type="ARBA" id="ARBA00004985"/>
    </source>
</evidence>
<reference evidence="19" key="1">
    <citation type="submission" date="2025-08" db="UniProtKB">
        <authorList>
            <consortium name="Ensembl"/>
        </authorList>
    </citation>
    <scope>IDENTIFICATION</scope>
</reference>
<evidence type="ECO:0000256" key="9">
    <source>
        <dbReference type="ARBA" id="ARBA00022741"/>
    </source>
</evidence>
<evidence type="ECO:0000256" key="3">
    <source>
        <dbReference type="ARBA" id="ARBA00006300"/>
    </source>
</evidence>
<dbReference type="PROSITE" id="PS00902">
    <property type="entry name" value="GLUTAMATE_5_KINASE"/>
    <property type="match status" value="1"/>
</dbReference>
<evidence type="ECO:0000256" key="8">
    <source>
        <dbReference type="ARBA" id="ARBA00022679"/>
    </source>
</evidence>